<dbReference type="InterPro" id="IPR037213">
    <property type="entry name" value="Run_dom_sf"/>
</dbReference>
<dbReference type="PANTHER" id="PTHR47194:SF3">
    <property type="entry name" value="SORTING NEXIN 29"/>
    <property type="match status" value="1"/>
</dbReference>
<dbReference type="InterPro" id="IPR047329">
    <property type="entry name" value="RUN_SNX29"/>
</dbReference>
<sequence>VICLCAQFEAVLQHGLRKSRGLALTAAAIKQAAGFTCKTEAELTFWCYVKEHLNRHELQRFYSLCCISSELGRGRAWLRCALNEHSLERSLHTLLADRPRLSAFYEEWAFILDEERASMLPTMAAGLNSILFAINMDNADLNGQVRAGPSVSHLLKGSTQGMSSLWKESAQGVSTLLREIGTATGGVPGFAPRPDCPSDPLPVLPRSTFADAGLRKERRRKKKITNIISFDDDLDVGAEDEEESADGAGGAARKSVAARESAEGAMEQAGPPATHNGLPEAEHGIVSWAETPPQNGLFPDTKSVDNDEDDDEDFYGKCQPELQEEPQSGEQVVVGSLSSVSTWSPRQIIKETDNDSSDMLIPVTASEPISQQRLSSTPCQPALTPSSPSVASSVEMLGLHRHTQSSGPPADSENLKAQTQFSMEPSASLQDASVSSMLVTVGLPDSMTVVELRQAILAMMNRKDELTEQNTSLRSLLDGEMEHSAGLRLELDGLRTKLAELEERHAARVHALGRENEVLKVQLKKYVGAVQMLKREGSQGVDLCTMYLCVMNLTSGKGLRHKVKQGSARSPPPCLRSRRLFLWCRPQREEHLARPSVPCLLRLFIAYAISPSTPPRAQAGSHESASWPLRLPWGPTTVSISGTAQGQAQIRAAGSAVEEGERGAGPATLEQQLPARHACRFRAIARVKGGLPRPAARWGSLISAGGVPSGVCGGEKANTLVAAPWSGDVFLGQGDESGERERWTQKNVEQSWMRGAVESCVRRGEPRGDEGSSGEGSRGERVLPTLRSCDASVLPAPNRSVADVEELAASYERKLIEVAEMHGELIEFNERLYRSLMAKDILIGQMRQELIDLRGPVPGDLSQTSDDPSLSDFEIAQRALINVWIPSVFLQGRAANAYHVYQDQVWNTGMLTVGPGLVY</sequence>
<protein>
    <recommendedName>
        <fullName evidence="3">RUN domain-containing protein</fullName>
    </recommendedName>
</protein>
<evidence type="ECO:0000256" key="1">
    <source>
        <dbReference type="SAM" id="Coils"/>
    </source>
</evidence>
<evidence type="ECO:0000259" key="3">
    <source>
        <dbReference type="PROSITE" id="PS50826"/>
    </source>
</evidence>
<dbReference type="Pfam" id="PF02759">
    <property type="entry name" value="RUN"/>
    <property type="match status" value="1"/>
</dbReference>
<evidence type="ECO:0000313" key="5">
    <source>
        <dbReference type="Proteomes" id="UP001239994"/>
    </source>
</evidence>
<feature type="domain" description="RUN" evidence="3">
    <location>
        <begin position="1"/>
        <end position="139"/>
    </location>
</feature>
<proteinExistence type="predicted"/>
<dbReference type="PROSITE" id="PS50826">
    <property type="entry name" value="RUN"/>
    <property type="match status" value="1"/>
</dbReference>
<feature type="non-terminal residue" evidence="4">
    <location>
        <position position="919"/>
    </location>
</feature>
<dbReference type="EMBL" id="JAROKS010000017">
    <property type="protein sequence ID" value="KAK1793911.1"/>
    <property type="molecule type" value="Genomic_DNA"/>
</dbReference>
<dbReference type="Proteomes" id="UP001239994">
    <property type="component" value="Unassembled WGS sequence"/>
</dbReference>
<name>A0AAD8Z7L9_9TELE</name>
<keyword evidence="5" id="KW-1185">Reference proteome</keyword>
<feature type="compositionally biased region" description="Basic and acidic residues" evidence="2">
    <location>
        <begin position="760"/>
        <end position="770"/>
    </location>
</feature>
<dbReference type="InterPro" id="IPR004012">
    <property type="entry name" value="Run_dom"/>
</dbReference>
<dbReference type="CDD" id="cd17689">
    <property type="entry name" value="RUN_SNX29"/>
    <property type="match status" value="1"/>
</dbReference>
<accession>A0AAD8Z7L9</accession>
<evidence type="ECO:0000256" key="2">
    <source>
        <dbReference type="SAM" id="MobiDB-lite"/>
    </source>
</evidence>
<keyword evidence="1" id="KW-0175">Coiled coil</keyword>
<organism evidence="4 5">
    <name type="scientific">Electrophorus voltai</name>
    <dbReference type="NCBI Taxonomy" id="2609070"/>
    <lineage>
        <taxon>Eukaryota</taxon>
        <taxon>Metazoa</taxon>
        <taxon>Chordata</taxon>
        <taxon>Craniata</taxon>
        <taxon>Vertebrata</taxon>
        <taxon>Euteleostomi</taxon>
        <taxon>Actinopterygii</taxon>
        <taxon>Neopterygii</taxon>
        <taxon>Teleostei</taxon>
        <taxon>Ostariophysi</taxon>
        <taxon>Gymnotiformes</taxon>
        <taxon>Gymnotoidei</taxon>
        <taxon>Gymnotidae</taxon>
        <taxon>Electrophorus</taxon>
    </lineage>
</organism>
<feature type="region of interest" description="Disordered" evidence="2">
    <location>
        <begin position="238"/>
        <end position="316"/>
    </location>
</feature>
<comment type="caution">
    <text evidence="4">The sequence shown here is derived from an EMBL/GenBank/DDBJ whole genome shotgun (WGS) entry which is preliminary data.</text>
</comment>
<dbReference type="Gene3D" id="1.20.58.900">
    <property type="match status" value="1"/>
</dbReference>
<feature type="region of interest" description="Disordered" evidence="2">
    <location>
        <begin position="760"/>
        <end position="782"/>
    </location>
</feature>
<reference evidence="4" key="1">
    <citation type="submission" date="2023-03" db="EMBL/GenBank/DDBJ databases">
        <title>Electrophorus voltai genome.</title>
        <authorList>
            <person name="Bian C."/>
        </authorList>
    </citation>
    <scope>NUCLEOTIDE SEQUENCE</scope>
    <source>
        <strain evidence="4">CB-2022</strain>
        <tissue evidence="4">Muscle</tissue>
    </source>
</reference>
<evidence type="ECO:0000313" key="4">
    <source>
        <dbReference type="EMBL" id="KAK1793911.1"/>
    </source>
</evidence>
<dbReference type="SMART" id="SM00593">
    <property type="entry name" value="RUN"/>
    <property type="match status" value="1"/>
</dbReference>
<feature type="coiled-coil region" evidence="1">
    <location>
        <begin position="449"/>
        <end position="504"/>
    </location>
</feature>
<feature type="region of interest" description="Disordered" evidence="2">
    <location>
        <begin position="369"/>
        <end position="389"/>
    </location>
</feature>
<gene>
    <name evidence="4" type="ORF">P4O66_010822</name>
</gene>
<dbReference type="AlphaFoldDB" id="A0AAD8Z7L9"/>
<dbReference type="SUPFAM" id="SSF140741">
    <property type="entry name" value="RUN domain-like"/>
    <property type="match status" value="1"/>
</dbReference>
<dbReference type="PANTHER" id="PTHR47194">
    <property type="entry name" value="SORTING NEXIN-29-RELATED"/>
    <property type="match status" value="1"/>
</dbReference>